<dbReference type="InterPro" id="IPR013525">
    <property type="entry name" value="ABC2_TM"/>
</dbReference>
<comment type="caution">
    <text evidence="7">The sequence shown here is derived from an EMBL/GenBank/DDBJ whole genome shotgun (WGS) entry which is preliminary data.</text>
</comment>
<dbReference type="InterPro" id="IPR047817">
    <property type="entry name" value="ABC2_TM_bact-type"/>
</dbReference>
<dbReference type="PROSITE" id="PS51012">
    <property type="entry name" value="ABC_TM2"/>
    <property type="match status" value="1"/>
</dbReference>
<organism evidence="7 8">
    <name type="scientific">Paenibacillus residui</name>
    <dbReference type="NCBI Taxonomy" id="629724"/>
    <lineage>
        <taxon>Bacteria</taxon>
        <taxon>Bacillati</taxon>
        <taxon>Bacillota</taxon>
        <taxon>Bacilli</taxon>
        <taxon>Bacillales</taxon>
        <taxon>Paenibacillaceae</taxon>
        <taxon>Paenibacillus</taxon>
    </lineage>
</organism>
<feature type="domain" description="ABC transmembrane type-2" evidence="6">
    <location>
        <begin position="140"/>
        <end position="366"/>
    </location>
</feature>
<evidence type="ECO:0000256" key="2">
    <source>
        <dbReference type="ARBA" id="ARBA00022692"/>
    </source>
</evidence>
<sequence length="366" mass="40456">MKGYWQLTLAQLRLFARNRQMLLWSVAFPVFFMVILGLFFNSGNSLSMNLVLIDKDGSEASRAFVQAMRNTQVLELRISSDEEEALSRLKHGDEQLVVIIPQGYEAALHAAPGQVRAAEIQVYYDDTNMAASEIGKLAVTQVVDAISKQMTNYIPVVTVHEEGVQSLNLKYIDFIVPGIVAMMIMFNNLNGVAGQIASWRERGVLRRMQSTPLKASSFIAAQISARLILSTLQASIVLLIASWLFGTQINGFWLLLLSFVIFGTLAFISIGFIIASLAKTPESAGPIAGFISFPMLFMGGVFFPVKNLPEWLQPVIQLLPISHLTTALRQVMNVGAGWLDLWSEALLLGGWMAVAFAVSAFTFKWE</sequence>
<feature type="transmembrane region" description="Helical" evidence="5">
    <location>
        <begin position="174"/>
        <end position="197"/>
    </location>
</feature>
<dbReference type="Pfam" id="PF12698">
    <property type="entry name" value="ABC2_membrane_3"/>
    <property type="match status" value="1"/>
</dbReference>
<evidence type="ECO:0000256" key="4">
    <source>
        <dbReference type="ARBA" id="ARBA00023136"/>
    </source>
</evidence>
<dbReference type="RefSeq" id="WP_379289018.1">
    <property type="nucleotide sequence ID" value="NZ_JBHTIU010000047.1"/>
</dbReference>
<keyword evidence="4 5" id="KW-0472">Membrane</keyword>
<comment type="subcellular location">
    <subcellularLocation>
        <location evidence="1">Membrane</location>
        <topology evidence="1">Multi-pass membrane protein</topology>
    </subcellularLocation>
</comment>
<dbReference type="PANTHER" id="PTHR43027">
    <property type="entry name" value="DOXORUBICIN RESISTANCE ABC TRANSPORTER PERMEASE PROTEIN DRRC-RELATED"/>
    <property type="match status" value="1"/>
</dbReference>
<reference evidence="8" key="1">
    <citation type="journal article" date="2019" name="Int. J. Syst. Evol. Microbiol.">
        <title>The Global Catalogue of Microorganisms (GCM) 10K type strain sequencing project: providing services to taxonomists for standard genome sequencing and annotation.</title>
        <authorList>
            <consortium name="The Broad Institute Genomics Platform"/>
            <consortium name="The Broad Institute Genome Sequencing Center for Infectious Disease"/>
            <person name="Wu L."/>
            <person name="Ma J."/>
        </authorList>
    </citation>
    <scope>NUCLEOTIDE SEQUENCE [LARGE SCALE GENOMIC DNA]</scope>
    <source>
        <strain evidence="8">CCUG 57263</strain>
    </source>
</reference>
<name>A0ABW3DAR0_9BACL</name>
<evidence type="ECO:0000256" key="1">
    <source>
        <dbReference type="ARBA" id="ARBA00004141"/>
    </source>
</evidence>
<evidence type="ECO:0000256" key="5">
    <source>
        <dbReference type="SAM" id="Phobius"/>
    </source>
</evidence>
<evidence type="ECO:0000313" key="8">
    <source>
        <dbReference type="Proteomes" id="UP001597120"/>
    </source>
</evidence>
<dbReference type="EMBL" id="JBHTIU010000047">
    <property type="protein sequence ID" value="MFD0870391.1"/>
    <property type="molecule type" value="Genomic_DNA"/>
</dbReference>
<feature type="transmembrane region" description="Helical" evidence="5">
    <location>
        <begin position="251"/>
        <end position="275"/>
    </location>
</feature>
<dbReference type="Gene3D" id="3.40.1710.10">
    <property type="entry name" value="abc type-2 transporter like domain"/>
    <property type="match status" value="1"/>
</dbReference>
<feature type="transmembrane region" description="Helical" evidence="5">
    <location>
        <begin position="21"/>
        <end position="40"/>
    </location>
</feature>
<feature type="transmembrane region" description="Helical" evidence="5">
    <location>
        <begin position="287"/>
        <end position="305"/>
    </location>
</feature>
<evidence type="ECO:0000256" key="3">
    <source>
        <dbReference type="ARBA" id="ARBA00022989"/>
    </source>
</evidence>
<protein>
    <submittedName>
        <fullName evidence="7">ABC transporter permease</fullName>
    </submittedName>
</protein>
<keyword evidence="3 5" id="KW-1133">Transmembrane helix</keyword>
<dbReference type="Proteomes" id="UP001597120">
    <property type="component" value="Unassembled WGS sequence"/>
</dbReference>
<evidence type="ECO:0000313" key="7">
    <source>
        <dbReference type="EMBL" id="MFD0870391.1"/>
    </source>
</evidence>
<keyword evidence="8" id="KW-1185">Reference proteome</keyword>
<feature type="transmembrane region" description="Helical" evidence="5">
    <location>
        <begin position="341"/>
        <end position="363"/>
    </location>
</feature>
<proteinExistence type="predicted"/>
<evidence type="ECO:0000259" key="6">
    <source>
        <dbReference type="PROSITE" id="PS51012"/>
    </source>
</evidence>
<keyword evidence="2 5" id="KW-0812">Transmembrane</keyword>
<gene>
    <name evidence="7" type="ORF">ACFQ03_14635</name>
</gene>
<dbReference type="InterPro" id="IPR052902">
    <property type="entry name" value="ABC-2_transporter"/>
</dbReference>
<feature type="transmembrane region" description="Helical" evidence="5">
    <location>
        <begin position="218"/>
        <end position="245"/>
    </location>
</feature>
<dbReference type="PANTHER" id="PTHR43027:SF2">
    <property type="entry name" value="TRANSPORT PERMEASE PROTEIN"/>
    <property type="match status" value="1"/>
</dbReference>
<accession>A0ABW3DAR0</accession>